<feature type="active site" description="Nucleophile" evidence="9">
    <location>
        <position position="335"/>
    </location>
</feature>
<comment type="function">
    <text evidence="9">Catalyzes the ATP-dependent amidation of the two carboxylate groups at positions a and c of cobyrinate, using either L-glutamine or ammonia as the nitrogen source.</text>
</comment>
<dbReference type="InterPro" id="IPR011698">
    <property type="entry name" value="GATase_3"/>
</dbReference>
<evidence type="ECO:0000256" key="8">
    <source>
        <dbReference type="ARBA" id="ARBA00022962"/>
    </source>
</evidence>
<organism evidence="12 13">
    <name type="scientific">Telmatospirillum siberiense</name>
    <dbReference type="NCBI Taxonomy" id="382514"/>
    <lineage>
        <taxon>Bacteria</taxon>
        <taxon>Pseudomonadati</taxon>
        <taxon>Pseudomonadota</taxon>
        <taxon>Alphaproteobacteria</taxon>
        <taxon>Rhodospirillales</taxon>
        <taxon>Rhodospirillaceae</taxon>
        <taxon>Telmatospirillum</taxon>
    </lineage>
</organism>
<dbReference type="InterPro" id="IPR027417">
    <property type="entry name" value="P-loop_NTPase"/>
</dbReference>
<evidence type="ECO:0000256" key="9">
    <source>
        <dbReference type="HAMAP-Rule" id="MF_00027"/>
    </source>
</evidence>
<dbReference type="Gene3D" id="3.40.50.880">
    <property type="match status" value="1"/>
</dbReference>
<keyword evidence="7 9" id="KW-0460">Magnesium</keyword>
<dbReference type="UniPathway" id="UPA00148">
    <property type="reaction ID" value="UER00231"/>
</dbReference>
<sequence>MTAPGLIIAAAASGSGKTVFTLALLRALKRRALRIASAKVGPDYIDPAFHAAASGRPCLNLDGWAMRPAFLARQVQDMGRTAELVVCEGVMGLFDGANVETGVSDGSTADLAARTGWPVILLLDLRRQAASAAAVVEGFRRHRPDVHIAGVVFNQVAGDAHRAMVARACHATCPDLPLLGWLPRTPLFALPERHLGLVQAGETEDLEARLDAVAGLIEEHVDVDGLIGLALSSPLSGDATSSAWPVPPLGQRIAVARDEAFAFAYPAVLEGWRKAGAEVSFFSPLADEAPPEDADAVYLPGGYPELHAARLAAASRFLSGLRRLAGLGGCVYGECGGYMTLGEILEDRDGRPHVMAGLLPVSTSFARRRLHLGYRQCRLAGPTALGPAGAAFRGHEFHYATIVRQSSAQPLFHAADAQGRSLESAGQISGTVFGSFLHLIDRDGD</sequence>
<dbReference type="Proteomes" id="UP000233293">
    <property type="component" value="Unassembled WGS sequence"/>
</dbReference>
<proteinExistence type="inferred from homology"/>
<evidence type="ECO:0000313" key="13">
    <source>
        <dbReference type="Proteomes" id="UP000233293"/>
    </source>
</evidence>
<dbReference type="Gene3D" id="3.40.50.300">
    <property type="entry name" value="P-loop containing nucleotide triphosphate hydrolases"/>
    <property type="match status" value="1"/>
</dbReference>
<keyword evidence="3 9" id="KW-0169">Cobalamin biosynthesis</keyword>
<dbReference type="PANTHER" id="PTHR43873:SF1">
    <property type="entry name" value="COBYRINATE A,C-DIAMIDE SYNTHASE"/>
    <property type="match status" value="1"/>
</dbReference>
<comment type="similarity">
    <text evidence="2">Belongs to the CobB/CobQ family. CobQ subfamily.</text>
</comment>
<keyword evidence="13" id="KW-1185">Reference proteome</keyword>
<dbReference type="OrthoDB" id="9764035at2"/>
<dbReference type="CDD" id="cd03130">
    <property type="entry name" value="GATase1_CobB"/>
    <property type="match status" value="1"/>
</dbReference>
<protein>
    <recommendedName>
        <fullName evidence="9">Cobyrinate a,c-diamide synthase</fullName>
        <ecNumber evidence="9">6.3.5.11</ecNumber>
    </recommendedName>
    <alternativeName>
        <fullName evidence="9">Cobyrinic acid a,c-diamide synthetase</fullName>
    </alternativeName>
</protein>
<comment type="miscellaneous">
    <text evidence="9">The a and c carboxylates of cobyrinate are activated for nucleophilic attack via formation of a phosphorylated intermediate by ATP. CbiA catalyzes first the amidation of the c-carboxylate, and then that of the a-carboxylate.</text>
</comment>
<comment type="domain">
    <text evidence="9">Comprises of two domains. The C-terminal domain contains the binding site for glutamine and catalyzes the hydrolysis of this substrate to glutamate and ammonia. The N-terminal domain is anticipated to bind ATP and cobyrinate and catalyzes the ultimate synthesis of the diamide product. The ammonia produced via the glutaminase domain is probably translocated to the adjacent domain via a molecular tunnel, where it reacts with an activated intermediate.</text>
</comment>
<dbReference type="GO" id="GO:0042242">
    <property type="term" value="F:cobyrinic acid a,c-diamide synthase activity"/>
    <property type="evidence" value="ECO:0007669"/>
    <property type="project" value="UniProtKB-UniRule"/>
</dbReference>
<evidence type="ECO:0000256" key="1">
    <source>
        <dbReference type="ARBA" id="ARBA00001946"/>
    </source>
</evidence>
<name>A0A2N3PSK1_9PROT</name>
<evidence type="ECO:0000256" key="3">
    <source>
        <dbReference type="ARBA" id="ARBA00022573"/>
    </source>
</evidence>
<dbReference type="Pfam" id="PF07685">
    <property type="entry name" value="GATase_3"/>
    <property type="match status" value="1"/>
</dbReference>
<comment type="pathway">
    <text evidence="9">Cofactor biosynthesis; adenosylcobalamin biosynthesis; cob(II)yrinate a,c-diamide from sirohydrochlorin (anaerobic route): step 10/10.</text>
</comment>
<dbReference type="Pfam" id="PF01656">
    <property type="entry name" value="CbiA"/>
    <property type="match status" value="1"/>
</dbReference>
<comment type="catalytic activity">
    <reaction evidence="9">
        <text>cob(II)yrinate + 2 L-glutamine + 2 ATP + 2 H2O = cob(II)yrinate a,c diamide + 2 L-glutamate + 2 ADP + 2 phosphate + 2 H(+)</text>
        <dbReference type="Rhea" id="RHEA:26289"/>
        <dbReference type="ChEBI" id="CHEBI:15377"/>
        <dbReference type="ChEBI" id="CHEBI:15378"/>
        <dbReference type="ChEBI" id="CHEBI:29985"/>
        <dbReference type="ChEBI" id="CHEBI:30616"/>
        <dbReference type="ChEBI" id="CHEBI:43474"/>
        <dbReference type="ChEBI" id="CHEBI:58359"/>
        <dbReference type="ChEBI" id="CHEBI:58537"/>
        <dbReference type="ChEBI" id="CHEBI:58894"/>
        <dbReference type="ChEBI" id="CHEBI:456216"/>
        <dbReference type="EC" id="6.3.5.11"/>
    </reaction>
</comment>
<dbReference type="AlphaFoldDB" id="A0A2N3PSK1"/>
<evidence type="ECO:0000259" key="11">
    <source>
        <dbReference type="Pfam" id="PF07685"/>
    </source>
</evidence>
<dbReference type="SUPFAM" id="SSF52540">
    <property type="entry name" value="P-loop containing nucleoside triphosphate hydrolases"/>
    <property type="match status" value="1"/>
</dbReference>
<dbReference type="GO" id="GO:0009236">
    <property type="term" value="P:cobalamin biosynthetic process"/>
    <property type="evidence" value="ECO:0007669"/>
    <property type="project" value="UniProtKB-UniRule"/>
</dbReference>
<dbReference type="EC" id="6.3.5.11" evidence="9"/>
<dbReference type="HAMAP" id="MF_00027">
    <property type="entry name" value="CobB_CbiA"/>
    <property type="match status" value="1"/>
</dbReference>
<evidence type="ECO:0000256" key="5">
    <source>
        <dbReference type="ARBA" id="ARBA00022741"/>
    </source>
</evidence>
<dbReference type="InterPro" id="IPR029062">
    <property type="entry name" value="Class_I_gatase-like"/>
</dbReference>
<evidence type="ECO:0000313" key="12">
    <source>
        <dbReference type="EMBL" id="PKU23378.1"/>
    </source>
</evidence>
<dbReference type="InterPro" id="IPR004484">
    <property type="entry name" value="CbiA/CobB_synth"/>
</dbReference>
<keyword evidence="5 9" id="KW-0547">Nucleotide-binding</keyword>
<dbReference type="NCBIfam" id="NF002204">
    <property type="entry name" value="PRK01077.1"/>
    <property type="match status" value="1"/>
</dbReference>
<evidence type="ECO:0000256" key="7">
    <source>
        <dbReference type="ARBA" id="ARBA00022842"/>
    </source>
</evidence>
<reference evidence="13" key="1">
    <citation type="submission" date="2017-12" db="EMBL/GenBank/DDBJ databases">
        <title>Draft genome sequence of Telmatospirillum siberiense 26-4b1T, an acidotolerant peatland alphaproteobacterium potentially involved in sulfur cycling.</title>
        <authorList>
            <person name="Hausmann B."/>
            <person name="Pjevac P."/>
            <person name="Schreck K."/>
            <person name="Herbold C.W."/>
            <person name="Daims H."/>
            <person name="Wagner M."/>
            <person name="Pester M."/>
            <person name="Loy A."/>
        </authorList>
    </citation>
    <scope>NUCLEOTIDE SEQUENCE [LARGE SCALE GENOMIC DNA]</scope>
    <source>
        <strain evidence="13">26-4b1</strain>
    </source>
</reference>
<keyword evidence="4 9" id="KW-0436">Ligase</keyword>
<evidence type="ECO:0000256" key="4">
    <source>
        <dbReference type="ARBA" id="ARBA00022598"/>
    </source>
</evidence>
<feature type="domain" description="CobQ/CobB/MinD/ParA nucleotide binding" evidence="10">
    <location>
        <begin position="6"/>
        <end position="195"/>
    </location>
</feature>
<dbReference type="EMBL" id="PIUM01000021">
    <property type="protein sequence ID" value="PKU23378.1"/>
    <property type="molecule type" value="Genomic_DNA"/>
</dbReference>
<feature type="domain" description="CobB/CobQ-like glutamine amidotransferase" evidence="11">
    <location>
        <begin position="252"/>
        <end position="440"/>
    </location>
</feature>
<evidence type="ECO:0000256" key="2">
    <source>
        <dbReference type="ARBA" id="ARBA00006205"/>
    </source>
</evidence>
<feature type="site" description="Increases nucleophilicity of active site Cys" evidence="9">
    <location>
        <position position="438"/>
    </location>
</feature>
<dbReference type="GO" id="GO:0005524">
    <property type="term" value="F:ATP binding"/>
    <property type="evidence" value="ECO:0007669"/>
    <property type="project" value="UniProtKB-UniRule"/>
</dbReference>
<comment type="caution">
    <text evidence="12">The sequence shown here is derived from an EMBL/GenBank/DDBJ whole genome shotgun (WGS) entry which is preliminary data.</text>
</comment>
<dbReference type="NCBIfam" id="TIGR00379">
    <property type="entry name" value="cobB"/>
    <property type="match status" value="1"/>
</dbReference>
<dbReference type="PANTHER" id="PTHR43873">
    <property type="entry name" value="COBYRINATE A,C-DIAMIDE SYNTHASE"/>
    <property type="match status" value="1"/>
</dbReference>
<dbReference type="SUPFAM" id="SSF52317">
    <property type="entry name" value="Class I glutamine amidotransferase-like"/>
    <property type="match status" value="1"/>
</dbReference>
<comment type="similarity">
    <text evidence="9">Belongs to the CobB/CbiA family.</text>
</comment>
<gene>
    <name evidence="9" type="primary">cbiA</name>
    <name evidence="12" type="ORF">CWS72_17280</name>
</gene>
<dbReference type="InterPro" id="IPR002586">
    <property type="entry name" value="CobQ/CobB/MinD/ParA_Nub-bd_dom"/>
</dbReference>
<keyword evidence="6 9" id="KW-0067">ATP-binding</keyword>
<keyword evidence="8 9" id="KW-0315">Glutamine amidotransferase</keyword>
<dbReference type="RefSeq" id="WP_101251868.1">
    <property type="nucleotide sequence ID" value="NZ_PIUM01000021.1"/>
</dbReference>
<evidence type="ECO:0000259" key="10">
    <source>
        <dbReference type="Pfam" id="PF01656"/>
    </source>
</evidence>
<accession>A0A2N3PSK1</accession>
<evidence type="ECO:0000256" key="6">
    <source>
        <dbReference type="ARBA" id="ARBA00022840"/>
    </source>
</evidence>
<comment type="cofactor">
    <cofactor evidence="1 9">
        <name>Mg(2+)</name>
        <dbReference type="ChEBI" id="CHEBI:18420"/>
    </cofactor>
</comment>
<dbReference type="PROSITE" id="PS51274">
    <property type="entry name" value="GATASE_COBBQ"/>
    <property type="match status" value="1"/>
</dbReference>